<name>A0A316CT48_PSESE</name>
<keyword evidence="3" id="KW-1185">Reference proteome</keyword>
<evidence type="ECO:0000313" key="3">
    <source>
        <dbReference type="Proteomes" id="UP000245396"/>
    </source>
</evidence>
<reference evidence="2 3" key="1">
    <citation type="submission" date="2018-05" db="EMBL/GenBank/DDBJ databases">
        <title>Genomic Encyclopedia of Type Strains, Phase IV (KMG-IV): sequencing the most valuable type-strain genomes for metagenomic binning, comparative biology and taxonomic classification.</title>
        <authorList>
            <person name="Goeker M."/>
        </authorList>
    </citation>
    <scope>NUCLEOTIDE SEQUENCE [LARGE SCALE GENOMIC DNA]</scope>
    <source>
        <strain evidence="2 3">DSM 6986</strain>
    </source>
</reference>
<dbReference type="Pfam" id="PF06037">
    <property type="entry name" value="DUF922"/>
    <property type="match status" value="1"/>
</dbReference>
<protein>
    <submittedName>
        <fullName evidence="2">Putative secreted Zn-dependent protease</fullName>
    </submittedName>
</protein>
<evidence type="ECO:0000256" key="1">
    <source>
        <dbReference type="SAM" id="SignalP"/>
    </source>
</evidence>
<accession>A0A316CT48</accession>
<keyword evidence="2" id="KW-0645">Protease</keyword>
<dbReference type="InterPro" id="IPR010321">
    <property type="entry name" value="DUF922"/>
</dbReference>
<comment type="caution">
    <text evidence="2">The sequence shown here is derived from an EMBL/GenBank/DDBJ whole genome shotgun (WGS) entry which is preliminary data.</text>
</comment>
<proteinExistence type="predicted"/>
<keyword evidence="2" id="KW-0378">Hydrolase</keyword>
<dbReference type="RefSeq" id="WP_244916067.1">
    <property type="nucleotide sequence ID" value="NZ_QGGG01000003.1"/>
</dbReference>
<feature type="signal peptide" evidence="1">
    <location>
        <begin position="1"/>
        <end position="21"/>
    </location>
</feature>
<sequence length="197" mass="21766">MRAVGIPLFALVCGLTSVAHAGNSKVVVRTETYAVAGRNGAEIMKTMQRSGPKHGLLARAMAATRYDVRWNLDWEKGASACRLRSANAVLTITYRYPRLANAVPADLQTRWTKFMSGVRTHEETHGRIAKEMVNAAQAAVVGVANDNDPDCAKSQNDVRRRVKAVYTDYEARQRQFDAKEHQYHGNVDGLVALLTSH</sequence>
<dbReference type="EMBL" id="QGGG01000003">
    <property type="protein sequence ID" value="PWJ85294.1"/>
    <property type="molecule type" value="Genomic_DNA"/>
</dbReference>
<keyword evidence="1" id="KW-0732">Signal</keyword>
<dbReference type="AlphaFoldDB" id="A0A316CT48"/>
<feature type="chain" id="PRO_5016453187" evidence="1">
    <location>
        <begin position="22"/>
        <end position="197"/>
    </location>
</feature>
<gene>
    <name evidence="2" type="ORF">C7441_103150</name>
</gene>
<organism evidence="2 3">
    <name type="scientific">Pseudaminobacter salicylatoxidans</name>
    <dbReference type="NCBI Taxonomy" id="93369"/>
    <lineage>
        <taxon>Bacteria</taxon>
        <taxon>Pseudomonadati</taxon>
        <taxon>Pseudomonadota</taxon>
        <taxon>Alphaproteobacteria</taxon>
        <taxon>Hyphomicrobiales</taxon>
        <taxon>Phyllobacteriaceae</taxon>
        <taxon>Pseudaminobacter</taxon>
    </lineage>
</organism>
<dbReference type="Proteomes" id="UP000245396">
    <property type="component" value="Unassembled WGS sequence"/>
</dbReference>
<evidence type="ECO:0000313" key="2">
    <source>
        <dbReference type="EMBL" id="PWJ85294.1"/>
    </source>
</evidence>
<dbReference type="GO" id="GO:0006508">
    <property type="term" value="P:proteolysis"/>
    <property type="evidence" value="ECO:0007669"/>
    <property type="project" value="UniProtKB-KW"/>
</dbReference>
<dbReference type="GO" id="GO:0008233">
    <property type="term" value="F:peptidase activity"/>
    <property type="evidence" value="ECO:0007669"/>
    <property type="project" value="UniProtKB-KW"/>
</dbReference>